<dbReference type="RefSeq" id="WP_152214155.1">
    <property type="nucleotide sequence ID" value="NZ_WESC01000001.1"/>
</dbReference>
<protein>
    <recommendedName>
        <fullName evidence="9">Apolipoprotein N-acyltransferase</fullName>
        <shortName evidence="9">ALP N-acyltransferase</shortName>
        <ecNumber evidence="9">2.3.1.269</ecNumber>
    </recommendedName>
</protein>
<keyword evidence="11" id="KW-0449">Lipoprotein</keyword>
<dbReference type="Pfam" id="PF20154">
    <property type="entry name" value="LNT_N"/>
    <property type="match status" value="1"/>
</dbReference>
<dbReference type="PANTHER" id="PTHR38686:SF1">
    <property type="entry name" value="APOLIPOPROTEIN N-ACYLTRANSFERASE"/>
    <property type="match status" value="1"/>
</dbReference>
<keyword evidence="7 9" id="KW-0472">Membrane</keyword>
<dbReference type="AlphaFoldDB" id="A0A6N6VM42"/>
<comment type="caution">
    <text evidence="11">The sequence shown here is derived from an EMBL/GenBank/DDBJ whole genome shotgun (WGS) entry which is preliminary data.</text>
</comment>
<comment type="subcellular location">
    <subcellularLocation>
        <location evidence="1 9">Cell membrane</location>
        <topology evidence="1 9">Multi-pass membrane protein</topology>
    </subcellularLocation>
</comment>
<dbReference type="GO" id="GO:0005886">
    <property type="term" value="C:plasma membrane"/>
    <property type="evidence" value="ECO:0007669"/>
    <property type="project" value="UniProtKB-SubCell"/>
</dbReference>
<dbReference type="UniPathway" id="UPA00666"/>
<feature type="transmembrane region" description="Helical" evidence="9">
    <location>
        <begin position="153"/>
        <end position="172"/>
    </location>
</feature>
<gene>
    <name evidence="9 11" type="primary">lnt</name>
    <name evidence="11" type="ORF">F2P47_00235</name>
</gene>
<feature type="transmembrane region" description="Helical" evidence="9">
    <location>
        <begin position="239"/>
        <end position="262"/>
    </location>
</feature>
<dbReference type="Gene3D" id="3.60.110.10">
    <property type="entry name" value="Carbon-nitrogen hydrolase"/>
    <property type="match status" value="1"/>
</dbReference>
<keyword evidence="12" id="KW-1185">Reference proteome</keyword>
<evidence type="ECO:0000256" key="5">
    <source>
        <dbReference type="ARBA" id="ARBA00022692"/>
    </source>
</evidence>
<evidence type="ECO:0000313" key="11">
    <source>
        <dbReference type="EMBL" id="KAB7742601.1"/>
    </source>
</evidence>
<dbReference type="InterPro" id="IPR045378">
    <property type="entry name" value="LNT_N"/>
</dbReference>
<keyword evidence="3 9" id="KW-1003">Cell membrane</keyword>
<dbReference type="InterPro" id="IPR036526">
    <property type="entry name" value="C-N_Hydrolase_sf"/>
</dbReference>
<name>A0A6N6VM42_9HYPH</name>
<comment type="pathway">
    <text evidence="9">Protein modification; lipoprotein biosynthesis (N-acyl transfer).</text>
</comment>
<dbReference type="Proteomes" id="UP000468901">
    <property type="component" value="Unassembled WGS sequence"/>
</dbReference>
<evidence type="ECO:0000256" key="1">
    <source>
        <dbReference type="ARBA" id="ARBA00004651"/>
    </source>
</evidence>
<evidence type="ECO:0000256" key="7">
    <source>
        <dbReference type="ARBA" id="ARBA00023136"/>
    </source>
</evidence>
<dbReference type="EC" id="2.3.1.269" evidence="9"/>
<organism evidence="11 12">
    <name type="scientific">Parvibaculum sedimenti</name>
    <dbReference type="NCBI Taxonomy" id="2608632"/>
    <lineage>
        <taxon>Bacteria</taxon>
        <taxon>Pseudomonadati</taxon>
        <taxon>Pseudomonadota</taxon>
        <taxon>Alphaproteobacteria</taxon>
        <taxon>Hyphomicrobiales</taxon>
        <taxon>Parvibaculaceae</taxon>
        <taxon>Parvibaculum</taxon>
    </lineage>
</organism>
<dbReference type="CDD" id="cd07571">
    <property type="entry name" value="ALP_N-acyl_transferase"/>
    <property type="match status" value="1"/>
</dbReference>
<reference evidence="11 12" key="1">
    <citation type="submission" date="2019-09" db="EMBL/GenBank/DDBJ databases">
        <title>Parvibaculum sedimenti sp. nov., isolated from sediment.</title>
        <authorList>
            <person name="Wang Y."/>
        </authorList>
    </citation>
    <scope>NUCLEOTIDE SEQUENCE [LARGE SCALE GENOMIC DNA]</scope>
    <source>
        <strain evidence="11 12">HXT-9</strain>
    </source>
</reference>
<keyword evidence="6 9" id="KW-1133">Transmembrane helix</keyword>
<dbReference type="PANTHER" id="PTHR38686">
    <property type="entry name" value="APOLIPOPROTEIN N-ACYLTRANSFERASE"/>
    <property type="match status" value="1"/>
</dbReference>
<dbReference type="EMBL" id="WESC01000001">
    <property type="protein sequence ID" value="KAB7742601.1"/>
    <property type="molecule type" value="Genomic_DNA"/>
</dbReference>
<evidence type="ECO:0000259" key="10">
    <source>
        <dbReference type="PROSITE" id="PS50263"/>
    </source>
</evidence>
<proteinExistence type="inferred from homology"/>
<sequence>MNADRGLTALFSALERVAREVALLRSWRRLLAAFFAGSLSVLALPPIHFLPILFVTFPVLVWLLDGLGGPASVVLGEDATATRRRMLRGGAAIGWWFGFGYFLFGLHWIGYAFMVEAEKFAIFMPFAITLLPAGLAIFTGAATALARAVWLPGYLRIVSLAISWCIFEWLRGHVLTGFPWNLIGESFTASDALMQWAALTGAYGLSFIAILIVAAPAFFDPHARAADIHSVRLSIREVLVVPFAALAALVLLWAGGAMRLAAAEPHVASPDDVMLRIVQPNIPQTQKWRPESRIAILGQFLRMSSDPTPEAPQGLGPHSIVVWPESALSIFLAREPYVLSAISRMLPKGALLITGSVRGEPSPDGPADKLERFYNSLYTVDSDGKIIATYDKFHLVPFGEYLPYHRWLESIGLHKLTKLQGSFDVGPGPITMPLPGAPSASPLICYEIIFPEAVVNATKRPGWIVNVTNDAWFGSSSGPYQHLSQVRLRAVEQGLPIARAANTGISAVIDPYGRILAQRALNTAGVIDYPLPHALAPTPYARFGDWLFGLLLLAGAGFLYAFRPR</sequence>
<dbReference type="InterPro" id="IPR004563">
    <property type="entry name" value="Apolipo_AcylTrfase"/>
</dbReference>
<dbReference type="Pfam" id="PF00795">
    <property type="entry name" value="CN_hydrolase"/>
    <property type="match status" value="1"/>
</dbReference>
<dbReference type="GO" id="GO:0042158">
    <property type="term" value="P:lipoprotein biosynthetic process"/>
    <property type="evidence" value="ECO:0007669"/>
    <property type="project" value="UniProtKB-UniRule"/>
</dbReference>
<dbReference type="InterPro" id="IPR003010">
    <property type="entry name" value="C-N_Hydrolase"/>
</dbReference>
<evidence type="ECO:0000313" key="12">
    <source>
        <dbReference type="Proteomes" id="UP000468901"/>
    </source>
</evidence>
<comment type="similarity">
    <text evidence="2 9">Belongs to the CN hydrolase family. Apolipoprotein N-acyltransferase subfamily.</text>
</comment>
<evidence type="ECO:0000256" key="3">
    <source>
        <dbReference type="ARBA" id="ARBA00022475"/>
    </source>
</evidence>
<keyword evidence="5 9" id="KW-0812">Transmembrane</keyword>
<feature type="transmembrane region" description="Helical" evidence="9">
    <location>
        <begin position="543"/>
        <end position="562"/>
    </location>
</feature>
<feature type="transmembrane region" description="Helical" evidence="9">
    <location>
        <begin position="120"/>
        <end position="146"/>
    </location>
</feature>
<evidence type="ECO:0000256" key="6">
    <source>
        <dbReference type="ARBA" id="ARBA00022989"/>
    </source>
</evidence>
<feature type="transmembrane region" description="Helical" evidence="9">
    <location>
        <begin position="93"/>
        <end position="114"/>
    </location>
</feature>
<evidence type="ECO:0000256" key="8">
    <source>
        <dbReference type="ARBA" id="ARBA00023315"/>
    </source>
</evidence>
<keyword evidence="8 9" id="KW-0012">Acyltransferase</keyword>
<dbReference type="PROSITE" id="PS50263">
    <property type="entry name" value="CN_HYDROLASE"/>
    <property type="match status" value="1"/>
</dbReference>
<feature type="domain" description="CN hydrolase" evidence="10">
    <location>
        <begin position="278"/>
        <end position="533"/>
    </location>
</feature>
<comment type="catalytic activity">
    <reaction evidence="9">
        <text>N-terminal S-1,2-diacyl-sn-glyceryl-L-cysteinyl-[lipoprotein] + a glycerophospholipid = N-acyl-S-1,2-diacyl-sn-glyceryl-L-cysteinyl-[lipoprotein] + a 2-acyl-sn-glycero-3-phospholipid + H(+)</text>
        <dbReference type="Rhea" id="RHEA:48228"/>
        <dbReference type="Rhea" id="RHEA-COMP:14681"/>
        <dbReference type="Rhea" id="RHEA-COMP:14684"/>
        <dbReference type="ChEBI" id="CHEBI:15378"/>
        <dbReference type="ChEBI" id="CHEBI:136912"/>
        <dbReference type="ChEBI" id="CHEBI:140656"/>
        <dbReference type="ChEBI" id="CHEBI:140657"/>
        <dbReference type="ChEBI" id="CHEBI:140660"/>
        <dbReference type="EC" id="2.3.1.269"/>
    </reaction>
</comment>
<keyword evidence="4 9" id="KW-0808">Transferase</keyword>
<evidence type="ECO:0000256" key="9">
    <source>
        <dbReference type="HAMAP-Rule" id="MF_01148"/>
    </source>
</evidence>
<accession>A0A6N6VM42</accession>
<dbReference type="GO" id="GO:0016410">
    <property type="term" value="F:N-acyltransferase activity"/>
    <property type="evidence" value="ECO:0007669"/>
    <property type="project" value="UniProtKB-UniRule"/>
</dbReference>
<evidence type="ECO:0000256" key="4">
    <source>
        <dbReference type="ARBA" id="ARBA00022679"/>
    </source>
</evidence>
<dbReference type="SUPFAM" id="SSF56317">
    <property type="entry name" value="Carbon-nitrogen hydrolase"/>
    <property type="match status" value="1"/>
</dbReference>
<dbReference type="HAMAP" id="MF_01148">
    <property type="entry name" value="Lnt"/>
    <property type="match status" value="1"/>
</dbReference>
<feature type="transmembrane region" description="Helical" evidence="9">
    <location>
        <begin position="192"/>
        <end position="219"/>
    </location>
</feature>
<comment type="function">
    <text evidence="9">Catalyzes the phospholipid dependent N-acylation of the N-terminal cysteine of apolipoprotein, the last step in lipoprotein maturation.</text>
</comment>
<evidence type="ECO:0000256" key="2">
    <source>
        <dbReference type="ARBA" id="ARBA00010065"/>
    </source>
</evidence>
<dbReference type="NCBIfam" id="TIGR00546">
    <property type="entry name" value="lnt"/>
    <property type="match status" value="1"/>
</dbReference>